<reference evidence="2" key="1">
    <citation type="submission" date="2022-12" db="EMBL/GenBank/DDBJ databases">
        <authorList>
            <person name="Webb A."/>
        </authorList>
    </citation>
    <scope>NUCLEOTIDE SEQUENCE</scope>
    <source>
        <strain evidence="2">Pd1</strain>
    </source>
</reference>
<evidence type="ECO:0000256" key="1">
    <source>
        <dbReference type="SAM" id="MobiDB-lite"/>
    </source>
</evidence>
<keyword evidence="3" id="KW-1185">Reference proteome</keyword>
<dbReference type="EMBL" id="CANTFM010000987">
    <property type="protein sequence ID" value="CAI5733091.1"/>
    <property type="molecule type" value="Genomic_DNA"/>
</dbReference>
<protein>
    <submittedName>
        <fullName evidence="2">Uncharacterized protein</fullName>
    </submittedName>
</protein>
<organism evidence="2 3">
    <name type="scientific">Peronospora destructor</name>
    <dbReference type="NCBI Taxonomy" id="86335"/>
    <lineage>
        <taxon>Eukaryota</taxon>
        <taxon>Sar</taxon>
        <taxon>Stramenopiles</taxon>
        <taxon>Oomycota</taxon>
        <taxon>Peronosporomycetes</taxon>
        <taxon>Peronosporales</taxon>
        <taxon>Peronosporaceae</taxon>
        <taxon>Peronospora</taxon>
    </lineage>
</organism>
<gene>
    <name evidence="2" type="ORF">PDE001_LOCUS5299</name>
</gene>
<feature type="compositionally biased region" description="Basic and acidic residues" evidence="1">
    <location>
        <begin position="312"/>
        <end position="321"/>
    </location>
</feature>
<name>A0AAV0U8F6_9STRA</name>
<dbReference type="Proteomes" id="UP001162029">
    <property type="component" value="Unassembled WGS sequence"/>
</dbReference>
<feature type="compositionally biased region" description="Basic residues" evidence="1">
    <location>
        <begin position="301"/>
        <end position="311"/>
    </location>
</feature>
<proteinExistence type="predicted"/>
<feature type="region of interest" description="Disordered" evidence="1">
    <location>
        <begin position="271"/>
        <end position="358"/>
    </location>
</feature>
<sequence length="358" mass="41088">MARGQAGGTQSSSARDMKMFLSNCMWHEYLFHVEDYVYRLEVADSALMDRVFRSGEPWLVLCSSPDDVLPETFDEVSPRLAGKSFVDVLDYKQKLQGSGKSVFNRYGIKRSISPTVFTVANGEKPKQVFLNHLQSSAALAKHVKARTKKIMQQVQNSAQLESRCLSRSSCVLLLRGQRFQLYERQWIGKLMHKHRTLSFAWIDSTSLKLSLENMLPESAQRGEHRMIIFRRQRDSDTRKMVLAAKAYRGGVFDAVSLRTFLDNYAHGDPLKPLTESPKVLHRKKKTQTSQSEQGDRENGHPKHKRYNRHKGRDAGEKKGDDYYFPQHVEQDEDEGIGLLEFNDVDGEEDVLNLDDDEE</sequence>
<accession>A0AAV0U8F6</accession>
<evidence type="ECO:0000313" key="3">
    <source>
        <dbReference type="Proteomes" id="UP001162029"/>
    </source>
</evidence>
<feature type="compositionally biased region" description="Acidic residues" evidence="1">
    <location>
        <begin position="342"/>
        <end position="358"/>
    </location>
</feature>
<dbReference type="AlphaFoldDB" id="A0AAV0U8F6"/>
<evidence type="ECO:0000313" key="2">
    <source>
        <dbReference type="EMBL" id="CAI5733091.1"/>
    </source>
</evidence>
<comment type="caution">
    <text evidence="2">The sequence shown here is derived from an EMBL/GenBank/DDBJ whole genome shotgun (WGS) entry which is preliminary data.</text>
</comment>